<protein>
    <submittedName>
        <fullName evidence="1">Uncharacterized protein</fullName>
    </submittedName>
</protein>
<organism evidence="1 2">
    <name type="scientific">Pistacia atlantica</name>
    <dbReference type="NCBI Taxonomy" id="434234"/>
    <lineage>
        <taxon>Eukaryota</taxon>
        <taxon>Viridiplantae</taxon>
        <taxon>Streptophyta</taxon>
        <taxon>Embryophyta</taxon>
        <taxon>Tracheophyta</taxon>
        <taxon>Spermatophyta</taxon>
        <taxon>Magnoliopsida</taxon>
        <taxon>eudicotyledons</taxon>
        <taxon>Gunneridae</taxon>
        <taxon>Pentapetalae</taxon>
        <taxon>rosids</taxon>
        <taxon>malvids</taxon>
        <taxon>Sapindales</taxon>
        <taxon>Anacardiaceae</taxon>
        <taxon>Pistacia</taxon>
    </lineage>
</organism>
<keyword evidence="2" id="KW-1185">Reference proteome</keyword>
<gene>
    <name evidence="1" type="ORF">Patl1_32850</name>
</gene>
<evidence type="ECO:0000313" key="1">
    <source>
        <dbReference type="EMBL" id="KAJ0089369.1"/>
    </source>
</evidence>
<name>A0ACC1ARZ3_9ROSI</name>
<evidence type="ECO:0000313" key="2">
    <source>
        <dbReference type="Proteomes" id="UP001164250"/>
    </source>
</evidence>
<proteinExistence type="predicted"/>
<dbReference type="Proteomes" id="UP001164250">
    <property type="component" value="Chromosome 9"/>
</dbReference>
<sequence length="207" mass="21566">MSLIFSLSAQLPHVRSVFCVGLCAGAGLFVWAAGYWVVGDSSLFCLQFCALVGWLCVELVSRGDLSWFVANDAWFGDFGCFGWVVLAACFGVMFLLYGVLRFPSPCPFLVVLGVWIGLLAVLVFGRTVGGFCVGELGAASGLAAASSVLPQNGPAAVLCQVVGLWVIGAWCEHGCVGWCEVEFWSGPAAVLGVACTAVLCVACGGFA</sequence>
<dbReference type="EMBL" id="CM047905">
    <property type="protein sequence ID" value="KAJ0089369.1"/>
    <property type="molecule type" value="Genomic_DNA"/>
</dbReference>
<comment type="caution">
    <text evidence="1">The sequence shown here is derived from an EMBL/GenBank/DDBJ whole genome shotgun (WGS) entry which is preliminary data.</text>
</comment>
<accession>A0ACC1ARZ3</accession>
<reference evidence="2" key="1">
    <citation type="journal article" date="2023" name="G3 (Bethesda)">
        <title>Genome assembly and association tests identify interacting loci associated with vigor, precocity, and sex in interspecific pistachio rootstocks.</title>
        <authorList>
            <person name="Palmer W."/>
            <person name="Jacygrad E."/>
            <person name="Sagayaradj S."/>
            <person name="Cavanaugh K."/>
            <person name="Han R."/>
            <person name="Bertier L."/>
            <person name="Beede B."/>
            <person name="Kafkas S."/>
            <person name="Golino D."/>
            <person name="Preece J."/>
            <person name="Michelmore R."/>
        </authorList>
    </citation>
    <scope>NUCLEOTIDE SEQUENCE [LARGE SCALE GENOMIC DNA]</scope>
</reference>